<evidence type="ECO:0000259" key="6">
    <source>
        <dbReference type="Pfam" id="PF25151"/>
    </source>
</evidence>
<dbReference type="GO" id="GO:0005829">
    <property type="term" value="C:cytosol"/>
    <property type="evidence" value="ECO:0007669"/>
    <property type="project" value="TreeGrafter"/>
</dbReference>
<dbReference type="Pfam" id="PF25150">
    <property type="entry name" value="TPR_Trm732"/>
    <property type="match status" value="1"/>
</dbReference>
<sequence length="1863" mass="206308">DGLHQVAAVKQIGKSLRDIKDPTSRLCWQLVADVLAKINVAATIGHPVKRAAFRVLEEHAADPETLDAMMLALLEVLNQQDPHLEQLVHGVENVLTLLSSSLGLRVVEHCFEEVLDYLRVLLVTGVGIISNTEDTQVIGDCYQLLAKVAKAVGLVVQLGAGRQELPKWAKDIFPLLLELLKSDSSILTCKLSTGTVLPLVLKVMNVGDFQKTFHPWPEGWFAESPLAEVCFLSGLVGCLTTEEVLRGCGDEGTVLVNVLLNRTLSVHRRSGEPAFLLTCVKTVLQLVNRILQMLRSGSQFETMKTVLVERSRVTDPLLEFVWSYWEHYIDAVSQHARLVFKGVVSMNVLLSGDAAEAELFLTEMALFLMDLPWHRKGKYDTLGYIAELTGCERLLKLRPQLVSGLLSAAEEPAMCSYVKDLVQKLGLLHKNEVSAAEFERAWLEPFLESTREPFRHLSVPLFQHVLPALITVHPGTTQFVFGKLSEGEGDFVPAILKCLLLDRPLIEAGDLERWRNVIDQGICHKNIQVRLDTLQLLVEHPKSCEPPKPFCLDALRGFLHLNMAVQLPAFRQQMLASLKKLVNRIYDSNTLLRRQLRKGDWSKPSPLGPELFEAHQEFISWLLRTAVDQLYPGANFCRRSTAVEILCLLATTQCTKGAGSKLFLPWTRECLTTLLQCLKDPYETNKSAVLQVLHSVPVELHEFHDELPFAEFLSAAVELTRSARPPDSVTAAYLLTFLSGFKVAGPVVRKLSRLQTSESAQQTSCSSLRIPLAPDMSSETSEALQETSSGALSGMTSRRPFESQCSHLFADAAFRKDCNDDGLLWMAILLLSELESQLEVARGNLLEASSSGPLYGVMISLRTLLRKVSWRNLPTSDVKTWKTLLDCSVLLAFGVAEVVSPVVTNASPEGQLDVQGDPGMLERMQVALQKGLGRRFNVVQGTHGEGSAGVTEIDAVKSTAVAAQMLLLCGWRAHREVSLLFGELCEACPFGDVSDDSKQCLLSVDQVLKIGSFFMEQMSSIRHRGAFEQAYTAFQKLCQMLWRCNHPELAKLPMMWLKDLVTVVREGGVSSTRRSAGIPYIVQAVLVSEPQVLGSAALQQYMAEFLKLADQDTSAVEPKVHAINVLRALFREARLGDVVMPYVADGVKVAVLGFEANVWAVRNSATLLFSTLMTRIFGVNRSRDEPQRRNCLTAHVFFLRFPSLFHFLLDQLNRAGNHFQHRVLGSSRFPVLLLLSRLFPSVVEGGFRLDAFVPHVVRCSCSPSWKVRALAARAVVPLVAPAECREFLLGAIFSLPGAACPPENNVVHGTLLQVLQIVNHSRDFFAGQGFVDSVCCRLEEKVWLASGCNPCLATRAAYLSVVLACSRSLPENFALSRSIASKLIRAVLPDIAQTRRYSKVTCEEFFMATAHEVLLDLGLQHPSLFSPEATSYFQFLLCALSSRSQEARFVTLQFVKRATAQRVCDACVLCEPKLSRTDVWRSFSTLIVETVQKGPGRKQENASSYSEACAVLASFKQSDYALLCWRGCPTLESVLEFLLDQMDTLTLEHTKQSLLDLSCNIAEQMIHSHTMDDVVGLSEKMAVQRWTLELLNCSEPTQDLAMRVTASRGLGLLVKIVVSESKQGGVTVTFWKALVNFLQDDEVVVRDNAVSVVYNLLTALGDPEFPPSLFSRRTPLDVVLRLFVRLGNVEVVVPCLVDWMLTCQDVCHEAESDEQPFEKGELNTYAEEVTLTELCSGLLKVSATRVLPGTTFASQDFSYLPPDLKNSASASGVTLEDIYRCCVQQSSSQAKEVFSSKTTLLLNRHMDPPLIRVYQHVCVAAALNDCVDRVVVAEVSSLASGVPAMLKPWLGLTTFLAKIVEKL</sequence>
<dbReference type="InterPro" id="IPR056843">
    <property type="entry name" value="THADA-like_TPR"/>
</dbReference>
<proteinExistence type="inferred from homology"/>
<keyword evidence="7" id="KW-0675">Receptor</keyword>
<dbReference type="InterPro" id="IPR051954">
    <property type="entry name" value="tRNA_methyltransferase_THADA"/>
</dbReference>
<protein>
    <recommendedName>
        <fullName evidence="3">tRNA (32-2'-O)-methyltransferase regulator THADA</fullName>
    </recommendedName>
</protein>
<evidence type="ECO:0000256" key="3">
    <source>
        <dbReference type="ARBA" id="ARBA00035698"/>
    </source>
</evidence>
<name>A0A147BGM9_IXORI</name>
<feature type="domain" description="DUF2428" evidence="4">
    <location>
        <begin position="890"/>
        <end position="1160"/>
    </location>
</feature>
<evidence type="ECO:0000256" key="1">
    <source>
        <dbReference type="ARBA" id="ARBA00010409"/>
    </source>
</evidence>
<evidence type="ECO:0000259" key="5">
    <source>
        <dbReference type="Pfam" id="PF25150"/>
    </source>
</evidence>
<evidence type="ECO:0000313" key="7">
    <source>
        <dbReference type="EMBL" id="JAR89918.1"/>
    </source>
</evidence>
<dbReference type="InterPro" id="IPR016024">
    <property type="entry name" value="ARM-type_fold"/>
</dbReference>
<feature type="domain" description="tRNA (32-2'-O)-methyltransferase regulator THADA-like TPR repeats region" evidence="5">
    <location>
        <begin position="441"/>
        <end position="661"/>
    </location>
</feature>
<dbReference type="PANTHER" id="PTHR14387:SF7">
    <property type="entry name" value="THYROID ADENOMA-ASSOCIATED PROTEIN"/>
    <property type="match status" value="1"/>
</dbReference>
<dbReference type="InterPro" id="IPR056842">
    <property type="entry name" value="THADA-like_TPR_C"/>
</dbReference>
<dbReference type="Pfam" id="PF10350">
    <property type="entry name" value="DUF2428"/>
    <property type="match status" value="1"/>
</dbReference>
<dbReference type="Pfam" id="PF25151">
    <property type="entry name" value="TPR_Trm732_C"/>
    <property type="match status" value="1"/>
</dbReference>
<evidence type="ECO:0000259" key="4">
    <source>
        <dbReference type="Pfam" id="PF10350"/>
    </source>
</evidence>
<dbReference type="SUPFAM" id="SSF48371">
    <property type="entry name" value="ARM repeat"/>
    <property type="match status" value="3"/>
</dbReference>
<dbReference type="EMBL" id="GEGO01005486">
    <property type="protein sequence ID" value="JAR89918.1"/>
    <property type="molecule type" value="Transcribed_RNA"/>
</dbReference>
<keyword evidence="2" id="KW-0819">tRNA processing</keyword>
<dbReference type="GO" id="GO:0030488">
    <property type="term" value="P:tRNA methylation"/>
    <property type="evidence" value="ECO:0007669"/>
    <property type="project" value="TreeGrafter"/>
</dbReference>
<evidence type="ECO:0000256" key="2">
    <source>
        <dbReference type="ARBA" id="ARBA00022694"/>
    </source>
</evidence>
<feature type="non-terminal residue" evidence="7">
    <location>
        <position position="1"/>
    </location>
</feature>
<accession>A0A147BGM9</accession>
<reference evidence="7" key="1">
    <citation type="journal article" date="2018" name="PLoS Negl. Trop. Dis.">
        <title>Sialome diversity of ticks revealed by RNAseq of single tick salivary glands.</title>
        <authorList>
            <person name="Perner J."/>
            <person name="Kropackova S."/>
            <person name="Kopacek P."/>
            <person name="Ribeiro J.M."/>
        </authorList>
    </citation>
    <scope>NUCLEOTIDE SEQUENCE</scope>
    <source>
        <strain evidence="7">Siblings of single egg batch collected in Ceske Budejovice</strain>
        <tissue evidence="7">Salivary glands</tissue>
    </source>
</reference>
<comment type="similarity">
    <text evidence="1">Belongs to the THADA family.</text>
</comment>
<dbReference type="PANTHER" id="PTHR14387">
    <property type="entry name" value="THADA/DEATH RECEPTOR INTERACTING PROTEIN"/>
    <property type="match status" value="1"/>
</dbReference>
<dbReference type="InterPro" id="IPR019442">
    <property type="entry name" value="THADA/TRM732_DUF2428"/>
</dbReference>
<feature type="domain" description="tRNA (32-2'-O)-methyltransferase regulator THADA-like C-terminal TPR repeats region" evidence="6">
    <location>
        <begin position="1162"/>
        <end position="1316"/>
    </location>
</feature>
<organism evidence="7">
    <name type="scientific">Ixodes ricinus</name>
    <name type="common">Common tick</name>
    <name type="synonym">Acarus ricinus</name>
    <dbReference type="NCBI Taxonomy" id="34613"/>
    <lineage>
        <taxon>Eukaryota</taxon>
        <taxon>Metazoa</taxon>
        <taxon>Ecdysozoa</taxon>
        <taxon>Arthropoda</taxon>
        <taxon>Chelicerata</taxon>
        <taxon>Arachnida</taxon>
        <taxon>Acari</taxon>
        <taxon>Parasitiformes</taxon>
        <taxon>Ixodida</taxon>
        <taxon>Ixodoidea</taxon>
        <taxon>Ixodidae</taxon>
        <taxon>Ixodinae</taxon>
        <taxon>Ixodes</taxon>
    </lineage>
</organism>